<reference evidence="3" key="1">
    <citation type="journal article" date="2019" name="Int. J. Syst. Evol. Microbiol.">
        <title>The Global Catalogue of Microorganisms (GCM) 10K type strain sequencing project: providing services to taxonomists for standard genome sequencing and annotation.</title>
        <authorList>
            <consortium name="The Broad Institute Genomics Platform"/>
            <consortium name="The Broad Institute Genome Sequencing Center for Infectious Disease"/>
            <person name="Wu L."/>
            <person name="Ma J."/>
        </authorList>
    </citation>
    <scope>NUCLEOTIDE SEQUENCE [LARGE SCALE GENOMIC DNA]</scope>
    <source>
        <strain evidence="3">CGMCC 1.12371</strain>
    </source>
</reference>
<proteinExistence type="predicted"/>
<sequence length="73" mass="8565">MTLAPAEVERRLTELEIKASYADDTLDQLNQIIYRQQQQIDRLERELAQLRQQQPEAGGAVFRSLRDELPPHY</sequence>
<dbReference type="RefSeq" id="WP_382198892.1">
    <property type="nucleotide sequence ID" value="NZ_JBHTCA010000024.1"/>
</dbReference>
<comment type="caution">
    <text evidence="2">The sequence shown here is derived from an EMBL/GenBank/DDBJ whole genome shotgun (WGS) entry which is preliminary data.</text>
</comment>
<evidence type="ECO:0000313" key="2">
    <source>
        <dbReference type="EMBL" id="MFC7411113.1"/>
    </source>
</evidence>
<dbReference type="PANTHER" id="PTHR36508">
    <property type="entry name" value="PROTEIN SLYX"/>
    <property type="match status" value="1"/>
</dbReference>
<evidence type="ECO:0000313" key="3">
    <source>
        <dbReference type="Proteomes" id="UP001596501"/>
    </source>
</evidence>
<dbReference type="Gene3D" id="1.20.5.300">
    <property type="match status" value="1"/>
</dbReference>
<feature type="region of interest" description="Disordered" evidence="1">
    <location>
        <begin position="51"/>
        <end position="73"/>
    </location>
</feature>
<gene>
    <name evidence="2" type="ORF">ACFQPB_19805</name>
</gene>
<protein>
    <submittedName>
        <fullName evidence="2">SlyX family protein</fullName>
    </submittedName>
</protein>
<organism evidence="2 3">
    <name type="scientific">Hydrogenophaga atypica</name>
    <dbReference type="NCBI Taxonomy" id="249409"/>
    <lineage>
        <taxon>Bacteria</taxon>
        <taxon>Pseudomonadati</taxon>
        <taxon>Pseudomonadota</taxon>
        <taxon>Betaproteobacteria</taxon>
        <taxon>Burkholderiales</taxon>
        <taxon>Comamonadaceae</taxon>
        <taxon>Hydrogenophaga</taxon>
    </lineage>
</organism>
<name>A0ABW2QUQ3_9BURK</name>
<dbReference type="PANTHER" id="PTHR36508:SF1">
    <property type="entry name" value="PROTEIN SLYX"/>
    <property type="match status" value="1"/>
</dbReference>
<evidence type="ECO:0000256" key="1">
    <source>
        <dbReference type="SAM" id="MobiDB-lite"/>
    </source>
</evidence>
<dbReference type="EMBL" id="JBHTCA010000024">
    <property type="protein sequence ID" value="MFC7411113.1"/>
    <property type="molecule type" value="Genomic_DNA"/>
</dbReference>
<dbReference type="Pfam" id="PF04102">
    <property type="entry name" value="SlyX"/>
    <property type="match status" value="1"/>
</dbReference>
<dbReference type="InterPro" id="IPR007236">
    <property type="entry name" value="SlyX"/>
</dbReference>
<accession>A0ABW2QUQ3</accession>
<dbReference type="Proteomes" id="UP001596501">
    <property type="component" value="Unassembled WGS sequence"/>
</dbReference>
<feature type="compositionally biased region" description="Basic and acidic residues" evidence="1">
    <location>
        <begin position="64"/>
        <end position="73"/>
    </location>
</feature>
<keyword evidence="3" id="KW-1185">Reference proteome</keyword>